<keyword evidence="3" id="KW-1185">Reference proteome</keyword>
<proteinExistence type="predicted"/>
<sequence length="87" mass="9834">MITSALIDRFMSVNMETVDTAKLVDISTLEFDPSLPKENRPVYVLEKLINPLCFRCGEVGVKLEFDDTAPPIQEVLTNFMIRKKSGL</sequence>
<dbReference type="Pfam" id="PF21757">
    <property type="entry name" value="DUF6870"/>
    <property type="match status" value="1"/>
</dbReference>
<dbReference type="Proteomes" id="UP000640274">
    <property type="component" value="Unassembled WGS sequence"/>
</dbReference>
<dbReference type="RefSeq" id="WP_199018764.1">
    <property type="nucleotide sequence ID" value="NZ_JAELUP010000022.1"/>
</dbReference>
<protein>
    <recommendedName>
        <fullName evidence="1">DUF6870 domain-containing protein</fullName>
    </recommendedName>
</protein>
<dbReference type="InterPro" id="IPR049222">
    <property type="entry name" value="DUF6870"/>
</dbReference>
<evidence type="ECO:0000259" key="1">
    <source>
        <dbReference type="Pfam" id="PF21757"/>
    </source>
</evidence>
<feature type="domain" description="DUF6870" evidence="1">
    <location>
        <begin position="11"/>
        <end position="79"/>
    </location>
</feature>
<comment type="caution">
    <text evidence="2">The sequence shown here is derived from an EMBL/GenBank/DDBJ whole genome shotgun (WGS) entry which is preliminary data.</text>
</comment>
<dbReference type="EMBL" id="JAELUP010000022">
    <property type="protein sequence ID" value="MBJ6361210.1"/>
    <property type="molecule type" value="Genomic_DNA"/>
</dbReference>
<dbReference type="AlphaFoldDB" id="A0A934MKM5"/>
<evidence type="ECO:0000313" key="2">
    <source>
        <dbReference type="EMBL" id="MBJ6361210.1"/>
    </source>
</evidence>
<evidence type="ECO:0000313" key="3">
    <source>
        <dbReference type="Proteomes" id="UP000640274"/>
    </source>
</evidence>
<reference evidence="2" key="1">
    <citation type="submission" date="2020-12" db="EMBL/GenBank/DDBJ databases">
        <authorList>
            <person name="Huq M.A."/>
        </authorList>
    </citation>
    <scope>NUCLEOTIDE SEQUENCE</scope>
    <source>
        <strain evidence="2">MAHUQ-46</strain>
    </source>
</reference>
<gene>
    <name evidence="2" type="ORF">JFN88_07800</name>
</gene>
<organism evidence="2 3">
    <name type="scientific">Paenibacillus roseus</name>
    <dbReference type="NCBI Taxonomy" id="2798579"/>
    <lineage>
        <taxon>Bacteria</taxon>
        <taxon>Bacillati</taxon>
        <taxon>Bacillota</taxon>
        <taxon>Bacilli</taxon>
        <taxon>Bacillales</taxon>
        <taxon>Paenibacillaceae</taxon>
        <taxon>Paenibacillus</taxon>
    </lineage>
</organism>
<accession>A0A934MKM5</accession>
<name>A0A934MKM5_9BACL</name>